<evidence type="ECO:0000256" key="7">
    <source>
        <dbReference type="ARBA" id="ARBA00022840"/>
    </source>
</evidence>
<evidence type="ECO:0000256" key="8">
    <source>
        <dbReference type="ARBA" id="ARBA00032554"/>
    </source>
</evidence>
<feature type="domain" description="GHMP kinase N-terminal" evidence="10">
    <location>
        <begin position="67"/>
        <end position="143"/>
    </location>
</feature>
<dbReference type="SUPFAM" id="SSF54211">
    <property type="entry name" value="Ribosomal protein S5 domain 2-like"/>
    <property type="match status" value="1"/>
</dbReference>
<dbReference type="InterPro" id="IPR004424">
    <property type="entry name" value="IspE"/>
</dbReference>
<organism evidence="12 13">
    <name type="scientific">Sediminibacterium ginsengisoli</name>
    <dbReference type="NCBI Taxonomy" id="413434"/>
    <lineage>
        <taxon>Bacteria</taxon>
        <taxon>Pseudomonadati</taxon>
        <taxon>Bacteroidota</taxon>
        <taxon>Chitinophagia</taxon>
        <taxon>Chitinophagales</taxon>
        <taxon>Chitinophagaceae</taxon>
        <taxon>Sediminibacterium</taxon>
    </lineage>
</organism>
<dbReference type="Gene3D" id="3.30.230.10">
    <property type="match status" value="1"/>
</dbReference>
<proteinExistence type="inferred from homology"/>
<accession>A0A1T4L4H0</accession>
<dbReference type="SUPFAM" id="SSF55060">
    <property type="entry name" value="GHMP Kinase, C-terminal domain"/>
    <property type="match status" value="1"/>
</dbReference>
<keyword evidence="9" id="KW-0414">Isoprene biosynthesis</keyword>
<dbReference type="InterPro" id="IPR006204">
    <property type="entry name" value="GHMP_kinase_N_dom"/>
</dbReference>
<dbReference type="EC" id="2.7.1.148" evidence="2 9"/>
<dbReference type="PIRSF" id="PIRSF010376">
    <property type="entry name" value="IspE"/>
    <property type="match status" value="1"/>
</dbReference>
<feature type="active site" evidence="9">
    <location>
        <position position="137"/>
    </location>
</feature>
<feature type="binding site" evidence="9">
    <location>
        <begin position="95"/>
        <end position="105"/>
    </location>
    <ligand>
        <name>ATP</name>
        <dbReference type="ChEBI" id="CHEBI:30616"/>
    </ligand>
</feature>
<dbReference type="HAMAP" id="MF_00061">
    <property type="entry name" value="IspE"/>
    <property type="match status" value="1"/>
</dbReference>
<dbReference type="GO" id="GO:0016114">
    <property type="term" value="P:terpenoid biosynthetic process"/>
    <property type="evidence" value="ECO:0007669"/>
    <property type="project" value="UniProtKB-UniRule"/>
</dbReference>
<evidence type="ECO:0000259" key="10">
    <source>
        <dbReference type="Pfam" id="PF00288"/>
    </source>
</evidence>
<dbReference type="OrthoDB" id="9809438at2"/>
<comment type="pathway">
    <text evidence="9">Isoprenoid biosynthesis; isopentenyl diphosphate biosynthesis via DXP pathway; isopentenyl diphosphate from 1-deoxy-D-xylulose 5-phosphate: step 3/6.</text>
</comment>
<dbReference type="InterPro" id="IPR013750">
    <property type="entry name" value="GHMP_kinase_C_dom"/>
</dbReference>
<dbReference type="Proteomes" id="UP000190888">
    <property type="component" value="Unassembled WGS sequence"/>
</dbReference>
<dbReference type="InterPro" id="IPR020568">
    <property type="entry name" value="Ribosomal_Su5_D2-typ_SF"/>
</dbReference>
<dbReference type="Pfam" id="PF00288">
    <property type="entry name" value="GHMP_kinases_N"/>
    <property type="match status" value="1"/>
</dbReference>
<dbReference type="Gene3D" id="3.30.70.890">
    <property type="entry name" value="GHMP kinase, C-terminal domain"/>
    <property type="match status" value="1"/>
</dbReference>
<evidence type="ECO:0000313" key="12">
    <source>
        <dbReference type="EMBL" id="SJZ49622.1"/>
    </source>
</evidence>
<dbReference type="STRING" id="413434.SAMN04488132_102297"/>
<dbReference type="RefSeq" id="WP_078830253.1">
    <property type="nucleotide sequence ID" value="NZ_FUWH01000002.1"/>
</dbReference>
<comment type="catalytic activity">
    <reaction evidence="9">
        <text>4-CDP-2-C-methyl-D-erythritol + ATP = 4-CDP-2-C-methyl-D-erythritol 2-phosphate + ADP + H(+)</text>
        <dbReference type="Rhea" id="RHEA:18437"/>
        <dbReference type="ChEBI" id="CHEBI:15378"/>
        <dbReference type="ChEBI" id="CHEBI:30616"/>
        <dbReference type="ChEBI" id="CHEBI:57823"/>
        <dbReference type="ChEBI" id="CHEBI:57919"/>
        <dbReference type="ChEBI" id="CHEBI:456216"/>
        <dbReference type="EC" id="2.7.1.148"/>
    </reaction>
</comment>
<dbReference type="GO" id="GO:0019288">
    <property type="term" value="P:isopentenyl diphosphate biosynthetic process, methylerythritol 4-phosphate pathway"/>
    <property type="evidence" value="ECO:0007669"/>
    <property type="project" value="UniProtKB-UniRule"/>
</dbReference>
<evidence type="ECO:0000256" key="9">
    <source>
        <dbReference type="HAMAP-Rule" id="MF_00061"/>
    </source>
</evidence>
<dbReference type="Pfam" id="PF08544">
    <property type="entry name" value="GHMP_kinases_C"/>
    <property type="match status" value="1"/>
</dbReference>
<keyword evidence="4 9" id="KW-0808">Transferase</keyword>
<comment type="similarity">
    <text evidence="1 9">Belongs to the GHMP kinase family. IspE subfamily.</text>
</comment>
<evidence type="ECO:0000256" key="6">
    <source>
        <dbReference type="ARBA" id="ARBA00022777"/>
    </source>
</evidence>
<evidence type="ECO:0000256" key="2">
    <source>
        <dbReference type="ARBA" id="ARBA00012052"/>
    </source>
</evidence>
<protein>
    <recommendedName>
        <fullName evidence="3 9">4-diphosphocytidyl-2-C-methyl-D-erythritol kinase</fullName>
        <shortName evidence="9">CMK</shortName>
        <ecNumber evidence="2 9">2.7.1.148</ecNumber>
    </recommendedName>
    <alternativeName>
        <fullName evidence="8 9">4-(cytidine-5'-diphospho)-2-C-methyl-D-erythritol kinase</fullName>
    </alternativeName>
</protein>
<comment type="function">
    <text evidence="9">Catalyzes the phosphorylation of the position 2 hydroxy group of 4-diphosphocytidyl-2C-methyl-D-erythritol.</text>
</comment>
<dbReference type="EMBL" id="FUWH01000002">
    <property type="protein sequence ID" value="SJZ49622.1"/>
    <property type="molecule type" value="Genomic_DNA"/>
</dbReference>
<sequence>MVVFPNCKINLGLNIVRKRTDGYHDLETIFLPVSLRDALEILPAGAGVNEISFTASGLPVNGRPEDNLCIRAWQLLKKDYPGLPAVKMHLHKAIPMGAGLGGGSADGTFTLRLLSDMFQLAIPDERLSEYALELGSDCPFFLLNKPCFAKGRGEEMEPLELDLSGYKILLVHPGIHISTGWAFAQIRPAQPSVSLKERITMPPAQWKQFIKNDFETPVLAAYPELAEIKDQLYRSGAVYASLSGTGSTIYGIYQHDATIPSDLFRNYSVSHATLSSRPD</sequence>
<feature type="active site" evidence="9">
    <location>
        <position position="8"/>
    </location>
</feature>
<reference evidence="12 13" key="1">
    <citation type="submission" date="2017-02" db="EMBL/GenBank/DDBJ databases">
        <authorList>
            <person name="Peterson S.W."/>
        </authorList>
    </citation>
    <scope>NUCLEOTIDE SEQUENCE [LARGE SCALE GENOMIC DNA]</scope>
    <source>
        <strain evidence="12 13">DSM 22335</strain>
    </source>
</reference>
<dbReference type="GO" id="GO:0050515">
    <property type="term" value="F:4-(cytidine 5'-diphospho)-2-C-methyl-D-erythritol kinase activity"/>
    <property type="evidence" value="ECO:0007669"/>
    <property type="project" value="UniProtKB-UniRule"/>
</dbReference>
<dbReference type="GO" id="GO:0005524">
    <property type="term" value="F:ATP binding"/>
    <property type="evidence" value="ECO:0007669"/>
    <property type="project" value="UniProtKB-UniRule"/>
</dbReference>
<evidence type="ECO:0000256" key="4">
    <source>
        <dbReference type="ARBA" id="ARBA00022679"/>
    </source>
</evidence>
<dbReference type="InterPro" id="IPR014721">
    <property type="entry name" value="Ribsml_uS5_D2-typ_fold_subgr"/>
</dbReference>
<dbReference type="PANTHER" id="PTHR43527">
    <property type="entry name" value="4-DIPHOSPHOCYTIDYL-2-C-METHYL-D-ERYTHRITOL KINASE, CHLOROPLASTIC"/>
    <property type="match status" value="1"/>
</dbReference>
<keyword evidence="5 9" id="KW-0547">Nucleotide-binding</keyword>
<evidence type="ECO:0000259" key="11">
    <source>
        <dbReference type="Pfam" id="PF08544"/>
    </source>
</evidence>
<dbReference type="AlphaFoldDB" id="A0A1T4L4H0"/>
<keyword evidence="7 9" id="KW-0067">ATP-binding</keyword>
<evidence type="ECO:0000313" key="13">
    <source>
        <dbReference type="Proteomes" id="UP000190888"/>
    </source>
</evidence>
<evidence type="ECO:0000256" key="3">
    <source>
        <dbReference type="ARBA" id="ARBA00017473"/>
    </source>
</evidence>
<keyword evidence="6 9" id="KW-0418">Kinase</keyword>
<keyword evidence="13" id="KW-1185">Reference proteome</keyword>
<evidence type="ECO:0000256" key="5">
    <source>
        <dbReference type="ARBA" id="ARBA00022741"/>
    </source>
</evidence>
<evidence type="ECO:0000256" key="1">
    <source>
        <dbReference type="ARBA" id="ARBA00009684"/>
    </source>
</evidence>
<gene>
    <name evidence="9" type="primary">ispE</name>
    <name evidence="12" type="ORF">SAMN04488132_102297</name>
</gene>
<dbReference type="NCBIfam" id="TIGR00154">
    <property type="entry name" value="ispE"/>
    <property type="match status" value="1"/>
</dbReference>
<dbReference type="UniPathway" id="UPA00056">
    <property type="reaction ID" value="UER00094"/>
</dbReference>
<dbReference type="InterPro" id="IPR036554">
    <property type="entry name" value="GHMP_kinase_C_sf"/>
</dbReference>
<name>A0A1T4L4H0_9BACT</name>
<dbReference type="PANTHER" id="PTHR43527:SF2">
    <property type="entry name" value="4-DIPHOSPHOCYTIDYL-2-C-METHYL-D-ERYTHRITOL KINASE, CHLOROPLASTIC"/>
    <property type="match status" value="1"/>
</dbReference>
<feature type="domain" description="GHMP kinase C-terminal" evidence="11">
    <location>
        <begin position="213"/>
        <end position="257"/>
    </location>
</feature>